<dbReference type="CDD" id="cd06558">
    <property type="entry name" value="crotonase-like"/>
    <property type="match status" value="2"/>
</dbReference>
<dbReference type="UniPathway" id="UPA00659"/>
<name>A0A812JUJ0_9DINO</name>
<dbReference type="InterPro" id="IPR036291">
    <property type="entry name" value="NAD(P)-bd_dom_sf"/>
</dbReference>
<dbReference type="GO" id="GO:0016853">
    <property type="term" value="F:isomerase activity"/>
    <property type="evidence" value="ECO:0007669"/>
    <property type="project" value="UniProtKB-KW"/>
</dbReference>
<feature type="domain" description="3-hydroxyacyl-CoA dehydrogenase NAD binding" evidence="15">
    <location>
        <begin position="1258"/>
        <end position="1436"/>
    </location>
</feature>
<evidence type="ECO:0000256" key="4">
    <source>
        <dbReference type="ARBA" id="ARBA00011245"/>
    </source>
</evidence>
<sequence length="1705" mass="184220">MNSPPVNSLGTSLVTSFKQEFPKLVQDPKVKAIVVTGSGSMFSGGPVATRFAMMVAMGEAEMRKNNPVAALSEMMDTIDASPKTVVAALNGPALGGGCEVSLACHYRVATPKASVGFPEVNLGLLPGAQGTQRLPRVAALPVALPMILQGRPMNAEAAKKNGIIDVVAKGDVVEEAAGFALSHPPAPISKRDVPKTNRLMVAAGGAQARTRGVQGASMMDHDGLCGCRSGRCFIFPGLHAALNMAFNAQPLMVAPAGIVKCFEAACSGKSFKEGVAVEMEEFTKLVFSVQSAALRHLFLAERMAQKVPGVNEKPAPLKKIGILGAGLMGGGIAMCFVQKGIPVVLKDAKKEWLEDGMKKIEGLWGGQAKRGRLSQDKYKQYMSLLKPTLDYADFKDVDMVIEAVPEIMDLKKEVFLDIEKNTKPDALICTNTSGLNIDDIAAVLKDPSRVMGTHFFSPANVMQLLENIRTAKSSTKTLATGMAMGKLISKKAIMVGNCDGFVGNRMIAPYAGEAKMVLEEGMAMGPMALGDLVGQELFWKQRKAAGDMKKQTKTYYGPYELTDWLCEQGRFGLKTPDPKIKANGRGVFIHRGRSKEARDGQHSRVLPRAPGHQCPVDPEVIAKLDEVRKMKGMTPRAVSDEETLHLSRCSSPFEPVQCAVLSPRLHCSYGPMVLWSYPLLRALGLTIATAREEICERLFFSMINEGFKILEEGYVARSSDIDLAYIYGYGFPPAKAGNCIRMHPLMSLIGGPMFYAENYAGFKKILERVQYYNQQAKVGSAESRWGVGMDTLGHVGSFVAASSLTQCAPYITDYVEYVLQSDDAFKGGNGLPTHYATLHQRDMLSNSFGATTTSGSYAEWERFTKNSNYLPIDYFEPSKLLEACAAKEGTKVFPGQTLIDVVLAEFRKKGSAPGDGFIESADLKWLDVQQKSIPTMSASITVRPDGVGVITMNSPPVNSLGTSLVTSFKRFALPVGMVSGVGDPDWVKAIVVTGSGSMFSGGAEITELLKAASREGETGRDEDLVLRALSQGDVGVTLLSAEVLLKDTIDASPKTVVAALNGPALGGGCEVSLACHYRVATPKASVGFPEVNLGLLPGAQGTQRLPRVAALPVALPMILQGRPMNAEAAKKNGIIDVVAKGDVVEEAAGFALSHPPAPISKRDVPKTNRLMVAAGGLHAALNMAFNAQPLMVAPAGIINCFEAACSGKSFKEGVAVEMEEFTKLVFSVQSAALRHLFLAERMAQKVPGVNEKPAPLKKIGILGAGLMGGGIAMCFVQKGIPVVLKDAKKEWLEDGMKKIEGLWGGQAKRGRLSQDKYKQYMSLLKPTLDYADFKDVDMVIEAVPEIMELKKEVFLDIEKNTKPDALICTNTSGLNIDDIAAVLKDPSRVMGTHFFSPANVMQLLENIRTAKSSTKTLATGMAMGKLISKKAIMVGNCDGFVGNRMIAPYAGEAKMVLEEGASIEQVDNAAQKFGMAMGPMALGDLVGQELFWKQRKAAGDMKKQTKTYYGPYELTDWLCEQGRFGLKTPDPKIKANGRGVFIHRGRSKEVDPEVIAKLDEVRKMKGMTPRAVSDEEICERLFFSMINEGFKILEEGYVARSSDIDLAYIYGYGFPPAKGGPMFYAENYAGFKKILERVKYYNQQAKERFTKNSNYLPIDYFEPSKLLEACAAKEGTKVFPGQTLIDVVLAEFRKKGSAPGPFAKL</sequence>
<dbReference type="Proteomes" id="UP000604046">
    <property type="component" value="Unassembled WGS sequence"/>
</dbReference>
<feature type="domain" description="3-hydroxyacyl-CoA dehydrogenase C-terminal" evidence="14">
    <location>
        <begin position="500"/>
        <end position="577"/>
    </location>
</feature>
<dbReference type="PANTHER" id="PTHR23309:SF49">
    <property type="entry name" value="PEROXISOMAL BIFUNCTIONAL ENZYME"/>
    <property type="match status" value="1"/>
</dbReference>
<comment type="similarity">
    <text evidence="13">Belongs to the enoyl-CoA hydratase/isomerase family.</text>
</comment>
<dbReference type="OrthoDB" id="2018133at2759"/>
<keyword evidence="7" id="KW-0520">NAD</keyword>
<dbReference type="GO" id="GO:0006635">
    <property type="term" value="P:fatty acid beta-oxidation"/>
    <property type="evidence" value="ECO:0007669"/>
    <property type="project" value="UniProtKB-UniPathway"/>
</dbReference>
<dbReference type="InterPro" id="IPR006176">
    <property type="entry name" value="3-OHacyl-CoA_DH_NAD-bd"/>
</dbReference>
<keyword evidence="12" id="KW-0511">Multifunctional enzyme</keyword>
<evidence type="ECO:0000256" key="13">
    <source>
        <dbReference type="RuleBase" id="RU003707"/>
    </source>
</evidence>
<dbReference type="SUPFAM" id="SSF51735">
    <property type="entry name" value="NAD(P)-binding Rossmann-fold domains"/>
    <property type="match status" value="2"/>
</dbReference>
<evidence type="ECO:0000256" key="2">
    <source>
        <dbReference type="ARBA" id="ARBA00005005"/>
    </source>
</evidence>
<comment type="subunit">
    <text evidence="4">Monomer.</text>
</comment>
<evidence type="ECO:0000256" key="10">
    <source>
        <dbReference type="ARBA" id="ARBA00023235"/>
    </source>
</evidence>
<keyword evidence="17" id="KW-1185">Reference proteome</keyword>
<dbReference type="FunFam" id="1.10.1040.50:FF:000006">
    <property type="entry name" value="Peroxisomal bifunctional enzyme"/>
    <property type="match status" value="1"/>
</dbReference>
<evidence type="ECO:0000256" key="1">
    <source>
        <dbReference type="ARBA" id="ARBA00004275"/>
    </source>
</evidence>
<evidence type="ECO:0000256" key="11">
    <source>
        <dbReference type="ARBA" id="ARBA00023239"/>
    </source>
</evidence>
<keyword evidence="9" id="KW-0576">Peroxisome</keyword>
<dbReference type="InterPro" id="IPR018376">
    <property type="entry name" value="Enoyl-CoA_hyd/isom_CS"/>
</dbReference>
<dbReference type="Pfam" id="PF00725">
    <property type="entry name" value="3HCDH"/>
    <property type="match status" value="2"/>
</dbReference>
<keyword evidence="5" id="KW-0276">Fatty acid metabolism</keyword>
<dbReference type="InterPro" id="IPR006108">
    <property type="entry name" value="3HC_DH_C"/>
</dbReference>
<evidence type="ECO:0000256" key="5">
    <source>
        <dbReference type="ARBA" id="ARBA00022832"/>
    </source>
</evidence>
<dbReference type="PANTHER" id="PTHR23309">
    <property type="entry name" value="3-HYDROXYACYL-COA DEHYROGENASE"/>
    <property type="match status" value="1"/>
</dbReference>
<dbReference type="Pfam" id="PF02737">
    <property type="entry name" value="3HCDH_N"/>
    <property type="match status" value="2"/>
</dbReference>
<protein>
    <submittedName>
        <fullName evidence="16">Ehhadh protein</fullName>
    </submittedName>
</protein>
<feature type="domain" description="3-hydroxyacyl-CoA dehydrogenase NAD binding" evidence="15">
    <location>
        <begin position="319"/>
        <end position="497"/>
    </location>
</feature>
<evidence type="ECO:0000256" key="8">
    <source>
        <dbReference type="ARBA" id="ARBA00023098"/>
    </source>
</evidence>
<proteinExistence type="inferred from homology"/>
<keyword evidence="11" id="KW-0456">Lyase</keyword>
<evidence type="ECO:0000256" key="12">
    <source>
        <dbReference type="ARBA" id="ARBA00023268"/>
    </source>
</evidence>
<evidence type="ECO:0000256" key="6">
    <source>
        <dbReference type="ARBA" id="ARBA00023002"/>
    </source>
</evidence>
<dbReference type="Gene3D" id="1.10.1040.50">
    <property type="match status" value="3"/>
</dbReference>
<dbReference type="SUPFAM" id="SSF52096">
    <property type="entry name" value="ClpP/crotonase"/>
    <property type="match status" value="2"/>
</dbReference>
<dbReference type="SUPFAM" id="SSF48179">
    <property type="entry name" value="6-phosphogluconate dehydrogenase C-terminal domain-like"/>
    <property type="match status" value="4"/>
</dbReference>
<evidence type="ECO:0000256" key="7">
    <source>
        <dbReference type="ARBA" id="ARBA00023027"/>
    </source>
</evidence>
<feature type="domain" description="3-hydroxyacyl-CoA dehydrogenase C-terminal" evidence="14">
    <location>
        <begin position="1439"/>
        <end position="1530"/>
    </location>
</feature>
<dbReference type="InterPro" id="IPR029045">
    <property type="entry name" value="ClpP/crotonase-like_dom_sf"/>
</dbReference>
<dbReference type="InterPro" id="IPR008927">
    <property type="entry name" value="6-PGluconate_DH-like_C_sf"/>
</dbReference>
<dbReference type="GO" id="GO:0003857">
    <property type="term" value="F:(3S)-3-hydroxyacyl-CoA dehydrogenase (NAD+) activity"/>
    <property type="evidence" value="ECO:0007669"/>
    <property type="project" value="TreeGrafter"/>
</dbReference>
<evidence type="ECO:0000256" key="3">
    <source>
        <dbReference type="ARBA" id="ARBA00008750"/>
    </source>
</evidence>
<accession>A0A812JUJ0</accession>
<dbReference type="FunFam" id="3.40.50.720:FF:000009">
    <property type="entry name" value="Fatty oxidation complex, alpha subunit"/>
    <property type="match status" value="2"/>
</dbReference>
<keyword evidence="6" id="KW-0560">Oxidoreductase</keyword>
<organism evidence="16 17">
    <name type="scientific">Symbiodinium natans</name>
    <dbReference type="NCBI Taxonomy" id="878477"/>
    <lineage>
        <taxon>Eukaryota</taxon>
        <taxon>Sar</taxon>
        <taxon>Alveolata</taxon>
        <taxon>Dinophyceae</taxon>
        <taxon>Suessiales</taxon>
        <taxon>Symbiodiniaceae</taxon>
        <taxon>Symbiodinium</taxon>
    </lineage>
</organism>
<comment type="subcellular location">
    <subcellularLocation>
        <location evidence="1">Peroxisome</location>
    </subcellularLocation>
</comment>
<dbReference type="Gene3D" id="3.90.226.10">
    <property type="entry name" value="2-enoyl-CoA Hydratase, Chain A, domain 1"/>
    <property type="match status" value="2"/>
</dbReference>
<dbReference type="GO" id="GO:0070403">
    <property type="term" value="F:NAD+ binding"/>
    <property type="evidence" value="ECO:0007669"/>
    <property type="project" value="InterPro"/>
</dbReference>
<evidence type="ECO:0000259" key="15">
    <source>
        <dbReference type="Pfam" id="PF02737"/>
    </source>
</evidence>
<evidence type="ECO:0000256" key="9">
    <source>
        <dbReference type="ARBA" id="ARBA00023140"/>
    </source>
</evidence>
<dbReference type="Gene3D" id="3.40.50.720">
    <property type="entry name" value="NAD(P)-binding Rossmann-like Domain"/>
    <property type="match status" value="2"/>
</dbReference>
<dbReference type="GO" id="GO:0004300">
    <property type="term" value="F:enoyl-CoA hydratase activity"/>
    <property type="evidence" value="ECO:0007669"/>
    <property type="project" value="UniProtKB-ARBA"/>
</dbReference>
<comment type="caution">
    <text evidence="16">The sequence shown here is derived from an EMBL/GenBank/DDBJ whole genome shotgun (WGS) entry which is preliminary data.</text>
</comment>
<dbReference type="PROSITE" id="PS00166">
    <property type="entry name" value="ENOYL_COA_HYDRATASE"/>
    <property type="match status" value="2"/>
</dbReference>
<dbReference type="Pfam" id="PF00378">
    <property type="entry name" value="ECH_1"/>
    <property type="match status" value="2"/>
</dbReference>
<evidence type="ECO:0000259" key="14">
    <source>
        <dbReference type="Pfam" id="PF00725"/>
    </source>
</evidence>
<dbReference type="EMBL" id="CAJNDS010000513">
    <property type="protein sequence ID" value="CAE7213804.1"/>
    <property type="molecule type" value="Genomic_DNA"/>
</dbReference>
<comment type="pathway">
    <text evidence="2">Lipid metabolism; fatty acid beta-oxidation.</text>
</comment>
<comment type="similarity">
    <text evidence="3">In the N-terminal section; belongs to the enoyl-CoA hydratase/isomerase family.</text>
</comment>
<dbReference type="GO" id="GO:0005777">
    <property type="term" value="C:peroxisome"/>
    <property type="evidence" value="ECO:0007669"/>
    <property type="project" value="UniProtKB-SubCell"/>
</dbReference>
<evidence type="ECO:0000313" key="16">
    <source>
        <dbReference type="EMBL" id="CAE7213804.1"/>
    </source>
</evidence>
<keyword evidence="10" id="KW-0413">Isomerase</keyword>
<dbReference type="InterPro" id="IPR001753">
    <property type="entry name" value="Enoyl-CoA_hydra/iso"/>
</dbReference>
<gene>
    <name evidence="16" type="primary">ehhadh</name>
    <name evidence="16" type="ORF">SNAT2548_LOCUS7373</name>
</gene>
<evidence type="ECO:0000313" key="17">
    <source>
        <dbReference type="Proteomes" id="UP000604046"/>
    </source>
</evidence>
<reference evidence="16" key="1">
    <citation type="submission" date="2021-02" db="EMBL/GenBank/DDBJ databases">
        <authorList>
            <person name="Dougan E. K."/>
            <person name="Rhodes N."/>
            <person name="Thang M."/>
            <person name="Chan C."/>
        </authorList>
    </citation>
    <scope>NUCLEOTIDE SEQUENCE</scope>
</reference>
<keyword evidence="8" id="KW-0443">Lipid metabolism</keyword>